<organism evidence="1">
    <name type="scientific">viral metagenome</name>
    <dbReference type="NCBI Taxonomy" id="1070528"/>
    <lineage>
        <taxon>unclassified sequences</taxon>
        <taxon>metagenomes</taxon>
        <taxon>organismal metagenomes</taxon>
    </lineage>
</organism>
<reference evidence="1" key="1">
    <citation type="journal article" date="2020" name="Nature">
        <title>Giant virus diversity and host interactions through global metagenomics.</title>
        <authorList>
            <person name="Schulz F."/>
            <person name="Roux S."/>
            <person name="Paez-Espino D."/>
            <person name="Jungbluth S."/>
            <person name="Walsh D.A."/>
            <person name="Denef V.J."/>
            <person name="McMahon K.D."/>
            <person name="Konstantinidis K.T."/>
            <person name="Eloe-Fadrosh E.A."/>
            <person name="Kyrpides N.C."/>
            <person name="Woyke T."/>
        </authorList>
    </citation>
    <scope>NUCLEOTIDE SEQUENCE</scope>
    <source>
        <strain evidence="1">GVMAG-M-3300027804-48</strain>
    </source>
</reference>
<sequence>MDYKKLTDKEIIELCEEKGIEYYNSRTKKNYAKSTLITKLNKLTISKPKEEAKEDEIIEYKNEVIWTLSDEDKKNNDEYKEIESKLLNCIKSCHDYLYSNGSIVGNEASNDIILLFILKVINYLYISNKDIIIDKIKSLSDNEDYNKYLDYLLDINNYHFFYINS</sequence>
<dbReference type="EMBL" id="MN740489">
    <property type="protein sequence ID" value="QHU29403.1"/>
    <property type="molecule type" value="Genomic_DNA"/>
</dbReference>
<name>A0A6C0LFS5_9ZZZZ</name>
<protein>
    <submittedName>
        <fullName evidence="1">Uncharacterized protein</fullName>
    </submittedName>
</protein>
<proteinExistence type="predicted"/>
<evidence type="ECO:0000313" key="1">
    <source>
        <dbReference type="EMBL" id="QHU29403.1"/>
    </source>
</evidence>
<dbReference type="AlphaFoldDB" id="A0A6C0LFS5"/>
<accession>A0A6C0LFS5</accession>